<dbReference type="Pfam" id="PF02237">
    <property type="entry name" value="BPL_C"/>
    <property type="match status" value="1"/>
</dbReference>
<keyword evidence="3" id="KW-0678">Repressor</keyword>
<dbReference type="InterPro" id="IPR045864">
    <property type="entry name" value="aa-tRNA-synth_II/BPL/LPL"/>
</dbReference>
<keyword evidence="2 3" id="KW-0092">Biotin</keyword>
<dbReference type="PANTHER" id="PTHR12835">
    <property type="entry name" value="BIOTIN PROTEIN LIGASE"/>
    <property type="match status" value="1"/>
</dbReference>
<name>A0ABQ5JJN3_9LACO</name>
<organism evidence="5 6">
    <name type="scientific">Ligilactobacillus pabuli</name>
    <dbReference type="NCBI Taxonomy" id="2886039"/>
    <lineage>
        <taxon>Bacteria</taxon>
        <taxon>Bacillati</taxon>
        <taxon>Bacillota</taxon>
        <taxon>Bacilli</taxon>
        <taxon>Lactobacillales</taxon>
        <taxon>Lactobacillaceae</taxon>
        <taxon>Ligilactobacillus</taxon>
    </lineage>
</organism>
<dbReference type="EMBL" id="BQXH01000019">
    <property type="protein sequence ID" value="GKS82108.1"/>
    <property type="molecule type" value="Genomic_DNA"/>
</dbReference>
<feature type="binding site" evidence="3">
    <location>
        <begin position="90"/>
        <end position="92"/>
    </location>
    <ligand>
        <name>biotin</name>
        <dbReference type="ChEBI" id="CHEBI:57586"/>
    </ligand>
</feature>
<comment type="function">
    <text evidence="3">Acts both as a biotin--[acetyl-CoA-carboxylase] ligase and a repressor.</text>
</comment>
<dbReference type="InterPro" id="IPR013196">
    <property type="entry name" value="HTH_11"/>
</dbReference>
<dbReference type="CDD" id="cd16442">
    <property type="entry name" value="BPL"/>
    <property type="match status" value="1"/>
</dbReference>
<dbReference type="PANTHER" id="PTHR12835:SF5">
    <property type="entry name" value="BIOTIN--PROTEIN LIGASE"/>
    <property type="match status" value="1"/>
</dbReference>
<dbReference type="PROSITE" id="PS51733">
    <property type="entry name" value="BPL_LPL_CATALYTIC"/>
    <property type="match status" value="1"/>
</dbReference>
<dbReference type="SUPFAM" id="SSF55681">
    <property type="entry name" value="Class II aaRS and biotin synthetases"/>
    <property type="match status" value="1"/>
</dbReference>
<comment type="caution">
    <text evidence="5">The sequence shown here is derived from an EMBL/GenBank/DDBJ whole genome shotgun (WGS) entry which is preliminary data.</text>
</comment>
<dbReference type="SUPFAM" id="SSF46785">
    <property type="entry name" value="Winged helix' DNA-binding domain"/>
    <property type="match status" value="1"/>
</dbReference>
<keyword evidence="6" id="KW-1185">Reference proteome</keyword>
<sequence length="321" mass="35318">MMKTTEKILQLLTQQTDYLSGQELAEKLGLSRTAIWKAIQTLQANGYAIDSQPHRGYRLQDSGRLSETFIRRNLTTTQPLQFEIHDSLSSTNTRAKELGALPQTIDPQVIISDQQTGGYGRYGRTFASPKGTGIYLSLLLQNHQKNFDAGLLTTATATALCRALASQLKIEPSIKWVNDVLWQGKKISGILTEGITDFETGNLKQIVVGVGIDYLTDPTTFSPELQERAGSLKSAVLASGVSRNSLIAAFLNEFFKLYPTFNSADFIADYRQYCTTIGQEVTLTQGSHLTTGRVASITDHGELVLEDGRIFSSGEITKLRS</sequence>
<evidence type="ECO:0000256" key="3">
    <source>
        <dbReference type="HAMAP-Rule" id="MF_00978"/>
    </source>
</evidence>
<dbReference type="InterPro" id="IPR036388">
    <property type="entry name" value="WH-like_DNA-bd_sf"/>
</dbReference>
<keyword evidence="3" id="KW-0547">Nucleotide-binding</keyword>
<dbReference type="HAMAP" id="MF_00978">
    <property type="entry name" value="Bifunct_BirA"/>
    <property type="match status" value="1"/>
</dbReference>
<feature type="DNA-binding region" description="H-T-H motif" evidence="3">
    <location>
        <begin position="21"/>
        <end position="40"/>
    </location>
</feature>
<comment type="similarity">
    <text evidence="3">Belongs to the biotin--protein ligase family.</text>
</comment>
<dbReference type="InterPro" id="IPR004143">
    <property type="entry name" value="BPL_LPL_catalytic"/>
</dbReference>
<evidence type="ECO:0000313" key="5">
    <source>
        <dbReference type="EMBL" id="GKS82108.1"/>
    </source>
</evidence>
<dbReference type="GO" id="GO:0016874">
    <property type="term" value="F:ligase activity"/>
    <property type="evidence" value="ECO:0007669"/>
    <property type="project" value="UniProtKB-KW"/>
</dbReference>
<dbReference type="Gene3D" id="1.10.10.10">
    <property type="entry name" value="Winged helix-like DNA-binding domain superfamily/Winged helix DNA-binding domain"/>
    <property type="match status" value="1"/>
</dbReference>
<evidence type="ECO:0000256" key="1">
    <source>
        <dbReference type="ARBA" id="ARBA00022598"/>
    </source>
</evidence>
<dbReference type="InterPro" id="IPR030855">
    <property type="entry name" value="Bifunct_BirA"/>
</dbReference>
<evidence type="ECO:0000256" key="2">
    <source>
        <dbReference type="ARBA" id="ARBA00023267"/>
    </source>
</evidence>
<comment type="catalytic activity">
    <reaction evidence="3">
        <text>biotin + L-lysyl-[protein] + ATP = N(6)-biotinyl-L-lysyl-[protein] + AMP + diphosphate + H(+)</text>
        <dbReference type="Rhea" id="RHEA:11756"/>
        <dbReference type="Rhea" id="RHEA-COMP:9752"/>
        <dbReference type="Rhea" id="RHEA-COMP:10505"/>
        <dbReference type="ChEBI" id="CHEBI:15378"/>
        <dbReference type="ChEBI" id="CHEBI:29969"/>
        <dbReference type="ChEBI" id="CHEBI:30616"/>
        <dbReference type="ChEBI" id="CHEBI:33019"/>
        <dbReference type="ChEBI" id="CHEBI:57586"/>
        <dbReference type="ChEBI" id="CHEBI:83144"/>
        <dbReference type="ChEBI" id="CHEBI:456215"/>
        <dbReference type="EC" id="6.3.4.15"/>
    </reaction>
</comment>
<keyword evidence="3" id="KW-0805">Transcription regulation</keyword>
<dbReference type="Pfam" id="PF08279">
    <property type="entry name" value="HTH_11"/>
    <property type="match status" value="1"/>
</dbReference>
<dbReference type="InterPro" id="IPR003142">
    <property type="entry name" value="BPL_C"/>
</dbReference>
<feature type="binding site" evidence="3">
    <location>
        <position position="186"/>
    </location>
    <ligand>
        <name>biotin</name>
        <dbReference type="ChEBI" id="CHEBI:57586"/>
    </ligand>
</feature>
<dbReference type="Pfam" id="PF03099">
    <property type="entry name" value="BPL_LplA_LipB"/>
    <property type="match status" value="1"/>
</dbReference>
<comment type="caution">
    <text evidence="3">Lacks conserved residue(s) required for the propagation of feature annotation.</text>
</comment>
<accession>A0ABQ5JJN3</accession>
<reference evidence="5" key="1">
    <citation type="journal article" date="2022" name="Int. J. Syst. Evol. Microbiol.">
        <title>A novel species of lactic acid bacteria, Ligilactobacillus pabuli sp. nov., isolated from alfalfa silage.</title>
        <authorList>
            <person name="Tohno M."/>
            <person name="Tanizawa Y."/>
            <person name="Sawada H."/>
            <person name="Sakamoto M."/>
            <person name="Ohkuma M."/>
            <person name="Kobayashi H."/>
        </authorList>
    </citation>
    <scope>NUCLEOTIDE SEQUENCE</scope>
    <source>
        <strain evidence="5">AF129</strain>
    </source>
</reference>
<feature type="domain" description="BPL/LPL catalytic" evidence="4">
    <location>
        <begin position="74"/>
        <end position="262"/>
    </location>
</feature>
<evidence type="ECO:0000259" key="4">
    <source>
        <dbReference type="PROSITE" id="PS51733"/>
    </source>
</evidence>
<keyword evidence="3" id="KW-0067">ATP-binding</keyword>
<dbReference type="EC" id="6.3.4.15" evidence="3"/>
<dbReference type="Gene3D" id="3.30.930.10">
    <property type="entry name" value="Bira Bifunctional Protein, Domain 2"/>
    <property type="match status" value="1"/>
</dbReference>
<keyword evidence="3" id="KW-0238">DNA-binding</keyword>
<evidence type="ECO:0000313" key="6">
    <source>
        <dbReference type="Proteomes" id="UP001055149"/>
    </source>
</evidence>
<gene>
    <name evidence="3 5" type="primary">birA</name>
    <name evidence="5" type="ORF">LPAF129_17940</name>
</gene>
<feature type="binding site" evidence="3">
    <location>
        <position position="115"/>
    </location>
    <ligand>
        <name>biotin</name>
        <dbReference type="ChEBI" id="CHEBI:57586"/>
    </ligand>
</feature>
<dbReference type="InterPro" id="IPR004408">
    <property type="entry name" value="Biotin_CoA_COase_ligase"/>
</dbReference>
<proteinExistence type="inferred from homology"/>
<keyword evidence="1 3" id="KW-0436">Ligase</keyword>
<dbReference type="InterPro" id="IPR036390">
    <property type="entry name" value="WH_DNA-bd_sf"/>
</dbReference>
<protein>
    <recommendedName>
        <fullName evidence="3">Bifunctional ligase/repressor BirA</fullName>
    </recommendedName>
    <alternativeName>
        <fullName evidence="3">Biotin--[acetyl-CoA-carboxylase] ligase</fullName>
        <ecNumber evidence="3">6.3.4.15</ecNumber>
    </alternativeName>
    <alternativeName>
        <fullName evidence="3">Biotin--protein ligase</fullName>
    </alternativeName>
    <alternativeName>
        <fullName evidence="3">Biotin-[acetyl-CoA carboxylase] synthetase</fullName>
    </alternativeName>
</protein>
<dbReference type="Proteomes" id="UP001055149">
    <property type="component" value="Unassembled WGS sequence"/>
</dbReference>
<dbReference type="NCBIfam" id="TIGR00121">
    <property type="entry name" value="birA_ligase"/>
    <property type="match status" value="1"/>
</dbReference>
<keyword evidence="3" id="KW-0804">Transcription</keyword>